<keyword evidence="2" id="KW-1185">Reference proteome</keyword>
<dbReference type="eggNOG" id="ENOG5033M7J">
    <property type="taxonomic scope" value="Bacteria"/>
</dbReference>
<proteinExistence type="predicted"/>
<protein>
    <submittedName>
        <fullName evidence="1">Uncharacterized protein</fullName>
    </submittedName>
</protein>
<dbReference type="OrthoDB" id="4899at2"/>
<dbReference type="InterPro" id="IPR047735">
    <property type="entry name" value="GrdX-like"/>
</dbReference>
<dbReference type="GeneID" id="90984781"/>
<dbReference type="NCBIfam" id="NF038093">
    <property type="entry name" value="GrdX"/>
    <property type="match status" value="1"/>
</dbReference>
<dbReference type="EMBL" id="JMKI01000021">
    <property type="protein sequence ID" value="KEJ92599.1"/>
    <property type="molecule type" value="Genomic_DNA"/>
</dbReference>
<name>A0A073IS64_9BACT</name>
<evidence type="ECO:0000313" key="1">
    <source>
        <dbReference type="EMBL" id="KEJ92599.1"/>
    </source>
</evidence>
<accession>A0A073IS64</accession>
<dbReference type="Proteomes" id="UP000027665">
    <property type="component" value="Unassembled WGS sequence"/>
</dbReference>
<dbReference type="AlphaFoldDB" id="A0A073IS64"/>
<dbReference type="RefSeq" id="WP_051682651.1">
    <property type="nucleotide sequence ID" value="NZ_JMKI01000021.1"/>
</dbReference>
<gene>
    <name evidence="1" type="ORF">EH55_02235</name>
</gene>
<comment type="caution">
    <text evidence="1">The sequence shown here is derived from an EMBL/GenBank/DDBJ whole genome shotgun (WGS) entry which is preliminary data.</text>
</comment>
<reference evidence="1 2" key="1">
    <citation type="submission" date="2014-04" db="EMBL/GenBank/DDBJ databases">
        <title>Draft Genome Sequence of Synergistes jonesii.</title>
        <authorList>
            <person name="Coil D.A."/>
            <person name="Eisen J.A."/>
            <person name="Holland-Moritz H.E."/>
        </authorList>
    </citation>
    <scope>NUCLEOTIDE SEQUENCE [LARGE SCALE GENOMIC DNA]</scope>
    <source>
        <strain evidence="1 2">78-1</strain>
    </source>
</reference>
<evidence type="ECO:0000313" key="2">
    <source>
        <dbReference type="Proteomes" id="UP000027665"/>
    </source>
</evidence>
<sequence>MEGSKYRIVTNNEWIKGDASLPQDIVFAEGTPIDVLDKAEELLQQGWKLVSAPLPPNVPIMRGPYRSLVLEKNDRLYDRDGILEIEKARTRYNFERKDRKPPRPSKDFGVIDREMLIRTLRDAALVEEGKNI</sequence>
<organism evidence="1 2">
    <name type="scientific">Synergistes jonesii</name>
    <dbReference type="NCBI Taxonomy" id="2754"/>
    <lineage>
        <taxon>Bacteria</taxon>
        <taxon>Thermotogati</taxon>
        <taxon>Synergistota</taxon>
        <taxon>Synergistia</taxon>
        <taxon>Synergistales</taxon>
        <taxon>Synergistaceae</taxon>
        <taxon>Synergistes</taxon>
    </lineage>
</organism>
<dbReference type="STRING" id="2754.EH55_02235"/>